<keyword evidence="2 7" id="KW-0813">Transport</keyword>
<evidence type="ECO:0000256" key="6">
    <source>
        <dbReference type="ARBA" id="ARBA00023136"/>
    </source>
</evidence>
<dbReference type="CDD" id="cd06261">
    <property type="entry name" value="TM_PBP2"/>
    <property type="match status" value="1"/>
</dbReference>
<dbReference type="Proteomes" id="UP001516662">
    <property type="component" value="Unassembled WGS sequence"/>
</dbReference>
<feature type="transmembrane region" description="Helical" evidence="7">
    <location>
        <begin position="119"/>
        <end position="141"/>
    </location>
</feature>
<evidence type="ECO:0000256" key="1">
    <source>
        <dbReference type="ARBA" id="ARBA00004651"/>
    </source>
</evidence>
<feature type="transmembrane region" description="Helical" evidence="7">
    <location>
        <begin position="150"/>
        <end position="172"/>
    </location>
</feature>
<protein>
    <submittedName>
        <fullName evidence="9">Carbohydrate ABC transporter permease</fullName>
    </submittedName>
</protein>
<keyword evidence="3" id="KW-1003">Cell membrane</keyword>
<feature type="domain" description="ABC transmembrane type-1" evidence="8">
    <location>
        <begin position="115"/>
        <end position="304"/>
    </location>
</feature>
<gene>
    <name evidence="9" type="ORF">IMZ08_21220</name>
</gene>
<comment type="caution">
    <text evidence="9">The sequence shown here is derived from an EMBL/GenBank/DDBJ whole genome shotgun (WGS) entry which is preliminary data.</text>
</comment>
<feature type="transmembrane region" description="Helical" evidence="7">
    <location>
        <begin position="184"/>
        <end position="204"/>
    </location>
</feature>
<keyword evidence="6 7" id="KW-0472">Membrane</keyword>
<comment type="similarity">
    <text evidence="7">Belongs to the binding-protein-dependent transport system permease family.</text>
</comment>
<dbReference type="PANTHER" id="PTHR43744:SF8">
    <property type="entry name" value="SN-GLYCEROL-3-PHOSPHATE TRANSPORT SYSTEM PERMEASE PROTEIN UGPE"/>
    <property type="match status" value="1"/>
</dbReference>
<evidence type="ECO:0000256" key="4">
    <source>
        <dbReference type="ARBA" id="ARBA00022692"/>
    </source>
</evidence>
<dbReference type="EMBL" id="JADCLJ010000025">
    <property type="protein sequence ID" value="MBE4910563.1"/>
    <property type="molecule type" value="Genomic_DNA"/>
</dbReference>
<dbReference type="Gene3D" id="1.10.3720.10">
    <property type="entry name" value="MetI-like"/>
    <property type="match status" value="1"/>
</dbReference>
<evidence type="ECO:0000259" key="8">
    <source>
        <dbReference type="PROSITE" id="PS50928"/>
    </source>
</evidence>
<dbReference type="InterPro" id="IPR000515">
    <property type="entry name" value="MetI-like"/>
</dbReference>
<organism evidence="9 10">
    <name type="scientific">Litchfieldia luteola</name>
    <dbReference type="NCBI Taxonomy" id="682179"/>
    <lineage>
        <taxon>Bacteria</taxon>
        <taxon>Bacillati</taxon>
        <taxon>Bacillota</taxon>
        <taxon>Bacilli</taxon>
        <taxon>Bacillales</taxon>
        <taxon>Bacillaceae</taxon>
        <taxon>Litchfieldia</taxon>
    </lineage>
</organism>
<dbReference type="PROSITE" id="PS50928">
    <property type="entry name" value="ABC_TM1"/>
    <property type="match status" value="1"/>
</dbReference>
<keyword evidence="10" id="KW-1185">Reference proteome</keyword>
<reference evidence="9 10" key="1">
    <citation type="submission" date="2020-10" db="EMBL/GenBank/DDBJ databases">
        <title>Bacillus sp. HD4P25, an endophyte from a halophyte.</title>
        <authorList>
            <person name="Sun J.-Q."/>
        </authorList>
    </citation>
    <scope>NUCLEOTIDE SEQUENCE [LARGE SCALE GENOMIC DNA]</scope>
    <source>
        <strain evidence="9 10">YIM 93174</strain>
    </source>
</reference>
<evidence type="ECO:0000256" key="2">
    <source>
        <dbReference type="ARBA" id="ARBA00022448"/>
    </source>
</evidence>
<keyword evidence="4 7" id="KW-0812">Transmembrane</keyword>
<feature type="transmembrane region" description="Helical" evidence="7">
    <location>
        <begin position="9"/>
        <end position="29"/>
    </location>
</feature>
<sequence>MSYKIGRIITYLLLIGMAVASLLPLYWIFSTALQLPSYQNEEMSKPISYVESNPPKVYPMGITEYFSQWEKKREATAQGDLEQAKYHGEKMTEVRQKTFESFVILFERTPILKWLFNSLYIAILGTVLIVLFDTMSGYVLAKKDFPGKMIIFWMIIATMMIPEQVTLVPTFIMVQKLQLFDTHWALILPSISLAFGVFLMRQFLLTIPDELIEAAKIDGASEWRIFWKIIVPLAKPAMAVLGIFTFVLMWNSFLWPIIVLNDKDLFTLPVGLKTLQDANLADFKLLMAGASVAAIPMIVFFLLFQRYFVKGLAMGGVKE</sequence>
<keyword evidence="5 7" id="KW-1133">Transmembrane helix</keyword>
<comment type="subcellular location">
    <subcellularLocation>
        <location evidence="1 7">Cell membrane</location>
        <topology evidence="1 7">Multi-pass membrane protein</topology>
    </subcellularLocation>
</comment>
<dbReference type="SUPFAM" id="SSF161098">
    <property type="entry name" value="MetI-like"/>
    <property type="match status" value="1"/>
</dbReference>
<dbReference type="InterPro" id="IPR035906">
    <property type="entry name" value="MetI-like_sf"/>
</dbReference>
<dbReference type="Pfam" id="PF00528">
    <property type="entry name" value="BPD_transp_1"/>
    <property type="match status" value="1"/>
</dbReference>
<accession>A0ABR9QPY5</accession>
<evidence type="ECO:0000256" key="5">
    <source>
        <dbReference type="ARBA" id="ARBA00022989"/>
    </source>
</evidence>
<name>A0ABR9QPY5_9BACI</name>
<evidence type="ECO:0000313" key="10">
    <source>
        <dbReference type="Proteomes" id="UP001516662"/>
    </source>
</evidence>
<proteinExistence type="inferred from homology"/>
<evidence type="ECO:0000256" key="7">
    <source>
        <dbReference type="RuleBase" id="RU363032"/>
    </source>
</evidence>
<feature type="transmembrane region" description="Helical" evidence="7">
    <location>
        <begin position="285"/>
        <end position="304"/>
    </location>
</feature>
<feature type="transmembrane region" description="Helical" evidence="7">
    <location>
        <begin position="225"/>
        <end position="250"/>
    </location>
</feature>
<dbReference type="PANTHER" id="PTHR43744">
    <property type="entry name" value="ABC TRANSPORTER PERMEASE PROTEIN MG189-RELATED-RELATED"/>
    <property type="match status" value="1"/>
</dbReference>
<evidence type="ECO:0000256" key="3">
    <source>
        <dbReference type="ARBA" id="ARBA00022475"/>
    </source>
</evidence>
<evidence type="ECO:0000313" key="9">
    <source>
        <dbReference type="EMBL" id="MBE4910563.1"/>
    </source>
</evidence>